<organism evidence="1 2">
    <name type="scientific">Nocardia higoensis</name>
    <dbReference type="NCBI Taxonomy" id="228599"/>
    <lineage>
        <taxon>Bacteria</taxon>
        <taxon>Bacillati</taxon>
        <taxon>Actinomycetota</taxon>
        <taxon>Actinomycetes</taxon>
        <taxon>Mycobacteriales</taxon>
        <taxon>Nocardiaceae</taxon>
        <taxon>Nocardia</taxon>
    </lineage>
</organism>
<accession>A0ABS0DGT1</accession>
<dbReference type="InterPro" id="IPR002763">
    <property type="entry name" value="DUF72"/>
</dbReference>
<dbReference type="PANTHER" id="PTHR30348:SF9">
    <property type="entry name" value="UPF0759 PROTEIN YECE"/>
    <property type="match status" value="1"/>
</dbReference>
<sequence length="279" mass="31471">MRLHVGCAMWTHPSWQDRQLPPSERLRWYAGHCNAVEGNTTFYATPSPATVRSWAEQTDPEFRFAAKLPKSITHEHRLFDADAELSAFLDAMAPLGERLHTLWVQLPGSFGPGDLGALARFLPTLPARARRTVEVRHRAFYDDQRAAAALERVLDRAGAEWTTFDTSVLFSAPASSPAELEARSKKPRLPRRTRALTADPMVRYHGRDDEETTVAGWQPWLPVVAEWLRAGRTPTVFVHTPDNASSLRLARRFHDEVRALVPELDPLPDPSAHEPMTLF</sequence>
<dbReference type="InterPro" id="IPR036520">
    <property type="entry name" value="UPF0759_sf"/>
</dbReference>
<keyword evidence="2" id="KW-1185">Reference proteome</keyword>
<dbReference type="PANTHER" id="PTHR30348">
    <property type="entry name" value="UNCHARACTERIZED PROTEIN YECE"/>
    <property type="match status" value="1"/>
</dbReference>
<reference evidence="1 2" key="1">
    <citation type="submission" date="2020-10" db="EMBL/GenBank/DDBJ databases">
        <title>Identification of Nocardia species via Next-generation sequencing and recognition of intraspecies genetic diversity.</title>
        <authorList>
            <person name="Li P."/>
            <person name="Li P."/>
            <person name="Lu B."/>
        </authorList>
    </citation>
    <scope>NUCLEOTIDE SEQUENCE [LARGE SCALE GENOMIC DNA]</scope>
    <source>
        <strain evidence="1 2">BJ06-0143</strain>
    </source>
</reference>
<dbReference type="Pfam" id="PF01904">
    <property type="entry name" value="DUF72"/>
    <property type="match status" value="1"/>
</dbReference>
<dbReference type="SUPFAM" id="SSF117396">
    <property type="entry name" value="TM1631-like"/>
    <property type="match status" value="1"/>
</dbReference>
<name>A0ABS0DGT1_9NOCA</name>
<comment type="caution">
    <text evidence="1">The sequence shown here is derived from an EMBL/GenBank/DDBJ whole genome shotgun (WGS) entry which is preliminary data.</text>
</comment>
<gene>
    <name evidence="1" type="ORF">IU449_24320</name>
</gene>
<proteinExistence type="predicted"/>
<dbReference type="EMBL" id="JADLQN010000006">
    <property type="protein sequence ID" value="MBF6357634.1"/>
    <property type="molecule type" value="Genomic_DNA"/>
</dbReference>
<protein>
    <submittedName>
        <fullName evidence="1">DUF72 domain-containing protein</fullName>
    </submittedName>
</protein>
<evidence type="ECO:0000313" key="1">
    <source>
        <dbReference type="EMBL" id="MBF6357634.1"/>
    </source>
</evidence>
<dbReference type="Proteomes" id="UP000707731">
    <property type="component" value="Unassembled WGS sequence"/>
</dbReference>
<dbReference type="Gene3D" id="3.20.20.410">
    <property type="entry name" value="Protein of unknown function UPF0759"/>
    <property type="match status" value="1"/>
</dbReference>
<evidence type="ECO:0000313" key="2">
    <source>
        <dbReference type="Proteomes" id="UP000707731"/>
    </source>
</evidence>